<protein>
    <submittedName>
        <fullName evidence="1">Sce7726 family protein</fullName>
    </submittedName>
</protein>
<proteinExistence type="predicted"/>
<sequence length="196" mass="22203">MAFLNDASIREALIQRLRSMSKAPRVILEELRVHNGNAIADVVAINDFAHCYEIKGDNDSILRAVKQSHYYDLVFRRTTLVTTEKHIQRALLLVPPHWGMICARLRNEDVTLSYVRPARQNLGFDKKLAVMTLWKSEMVEVATPLNLKNANKLNREQLCEAIASNFSTSDLVKTIGNSLTLRAGLNPEVSQHVSYM</sequence>
<keyword evidence="2" id="KW-1185">Reference proteome</keyword>
<organism evidence="1 2">
    <name type="scientific">Bordetella parapertussis</name>
    <dbReference type="NCBI Taxonomy" id="519"/>
    <lineage>
        <taxon>Bacteria</taxon>
        <taxon>Pseudomonadati</taxon>
        <taxon>Pseudomonadota</taxon>
        <taxon>Betaproteobacteria</taxon>
        <taxon>Burkholderiales</taxon>
        <taxon>Alcaligenaceae</taxon>
        <taxon>Bordetella</taxon>
    </lineage>
</organism>
<dbReference type="Proteomes" id="UP001324595">
    <property type="component" value="Unassembled WGS sequence"/>
</dbReference>
<dbReference type="RefSeq" id="WP_010927505.1">
    <property type="nucleotide sequence ID" value="NZ_AP019378.2"/>
</dbReference>
<reference evidence="1 2" key="1">
    <citation type="submission" date="2023-12" db="EMBL/GenBank/DDBJ databases">
        <title>Draft Genome Sequences of Bordetella parapertussis clinical Isolates from Colombia, 2023.</title>
        <authorList>
            <person name="Montilla E.A."/>
            <person name="Rojas F."/>
            <person name="Vargas M.N."/>
            <person name="Bonilla V."/>
            <person name="Duarte C."/>
        </authorList>
    </citation>
    <scope>NUCLEOTIDE SEQUENCE [LARGE SCALE GENOMIC DNA]</scope>
    <source>
        <strain evidence="1 2">320001806</strain>
    </source>
</reference>
<dbReference type="GeneID" id="93202234"/>
<name>A0ABU5WZB7_BORPP</name>
<dbReference type="InterPro" id="IPR047729">
    <property type="entry name" value="Sce7726-like"/>
</dbReference>
<dbReference type="NCBIfam" id="NF033832">
    <property type="entry name" value="sce7726_fam"/>
    <property type="match status" value="1"/>
</dbReference>
<comment type="caution">
    <text evidence="1">The sequence shown here is derived from an EMBL/GenBank/DDBJ whole genome shotgun (WGS) entry which is preliminary data.</text>
</comment>
<evidence type="ECO:0000313" key="2">
    <source>
        <dbReference type="Proteomes" id="UP001324595"/>
    </source>
</evidence>
<accession>A0ABU5WZB7</accession>
<gene>
    <name evidence="1" type="ORF">U5T69_01740</name>
</gene>
<dbReference type="EMBL" id="JAXUBE010000002">
    <property type="protein sequence ID" value="MEB2661968.1"/>
    <property type="molecule type" value="Genomic_DNA"/>
</dbReference>
<evidence type="ECO:0000313" key="1">
    <source>
        <dbReference type="EMBL" id="MEB2661968.1"/>
    </source>
</evidence>